<organism evidence="2 3">
    <name type="scientific">Thioalkalivibrio sulfidiphilus (strain HL-EbGR7)</name>
    <dbReference type="NCBI Taxonomy" id="396588"/>
    <lineage>
        <taxon>Bacteria</taxon>
        <taxon>Pseudomonadati</taxon>
        <taxon>Pseudomonadota</taxon>
        <taxon>Gammaproteobacteria</taxon>
        <taxon>Chromatiales</taxon>
        <taxon>Ectothiorhodospiraceae</taxon>
        <taxon>Thioalkalivibrio</taxon>
    </lineage>
</organism>
<dbReference type="Gene3D" id="3.40.50.720">
    <property type="entry name" value="NAD(P)-binding Rossmann-like Domain"/>
    <property type="match status" value="1"/>
</dbReference>
<keyword evidence="3" id="KW-1185">Reference proteome</keyword>
<dbReference type="KEGG" id="tgr:Tgr7_3250"/>
<gene>
    <name evidence="2" type="ordered locus">Tgr7_3250</name>
</gene>
<dbReference type="Pfam" id="PF00899">
    <property type="entry name" value="ThiF"/>
    <property type="match status" value="1"/>
</dbReference>
<dbReference type="PANTHER" id="PTHR43267:SF1">
    <property type="entry name" value="TRNA THREONYLCARBAMOYLADENOSINE DEHYDRATASE"/>
    <property type="match status" value="1"/>
</dbReference>
<dbReference type="GO" id="GO:0008641">
    <property type="term" value="F:ubiquitin-like modifier activating enzyme activity"/>
    <property type="evidence" value="ECO:0007669"/>
    <property type="project" value="InterPro"/>
</dbReference>
<name>B8GQU4_THISH</name>
<protein>
    <submittedName>
        <fullName evidence="2">UBA/THIF-type NAD/FAD binding protein</fullName>
    </submittedName>
</protein>
<dbReference type="InterPro" id="IPR045886">
    <property type="entry name" value="ThiF/MoeB/HesA"/>
</dbReference>
<evidence type="ECO:0000313" key="2">
    <source>
        <dbReference type="EMBL" id="ACL74318.1"/>
    </source>
</evidence>
<accession>B8GQU4</accession>
<sequence>MTTIHERTQLLIGPEGLEKLTHRHVFIAGLGGVGSYAAEAIARAGVGRITLLDHDVVGPSNMNRQLVALHSTLGQRKSEVMAARIRDINPEIQVHITSAFLSPDNVGEIVPADADYALDCIDSIACKAALVHHCQQVNIPIASSMGAGGRTDPTAIRVGPLSATQLCPLAREIRKRLRRMGASLDYPVVYSLEQPVKGTEHRPLDGPGRARAVNGTISYLPPLFGYTLAGLVIRALLGEKLPVGGKRGARSGT</sequence>
<dbReference type="InterPro" id="IPR035985">
    <property type="entry name" value="Ubiquitin-activating_enz"/>
</dbReference>
<dbReference type="SUPFAM" id="SSF69572">
    <property type="entry name" value="Activating enzymes of the ubiquitin-like proteins"/>
    <property type="match status" value="1"/>
</dbReference>
<dbReference type="STRING" id="396588.Tgr7_3250"/>
<proteinExistence type="predicted"/>
<dbReference type="eggNOG" id="COG1179">
    <property type="taxonomic scope" value="Bacteria"/>
</dbReference>
<dbReference type="OrthoDB" id="9804150at2"/>
<evidence type="ECO:0000259" key="1">
    <source>
        <dbReference type="Pfam" id="PF00899"/>
    </source>
</evidence>
<dbReference type="Proteomes" id="UP000002383">
    <property type="component" value="Chromosome"/>
</dbReference>
<evidence type="ECO:0000313" key="3">
    <source>
        <dbReference type="Proteomes" id="UP000002383"/>
    </source>
</evidence>
<dbReference type="InterPro" id="IPR000594">
    <property type="entry name" value="ThiF_NAD_FAD-bd"/>
</dbReference>
<dbReference type="RefSeq" id="WP_012639780.1">
    <property type="nucleotide sequence ID" value="NC_011901.1"/>
</dbReference>
<dbReference type="GO" id="GO:0061504">
    <property type="term" value="P:cyclic threonylcarbamoyladenosine biosynthetic process"/>
    <property type="evidence" value="ECO:0007669"/>
    <property type="project" value="TreeGrafter"/>
</dbReference>
<dbReference type="AlphaFoldDB" id="B8GQU4"/>
<dbReference type="HOGENOM" id="CLU_013325_4_1_6"/>
<dbReference type="GO" id="GO:0061503">
    <property type="term" value="F:tRNA threonylcarbamoyladenosine dehydratase"/>
    <property type="evidence" value="ECO:0007669"/>
    <property type="project" value="TreeGrafter"/>
</dbReference>
<feature type="domain" description="THIF-type NAD/FAD binding fold" evidence="1">
    <location>
        <begin position="11"/>
        <end position="240"/>
    </location>
</feature>
<reference evidence="2 3" key="1">
    <citation type="journal article" date="2011" name="Stand. Genomic Sci.">
        <title>Complete genome sequence of 'Thioalkalivibrio sulfidophilus' HL-EbGr7.</title>
        <authorList>
            <person name="Muyzer G."/>
            <person name="Sorokin D.Y."/>
            <person name="Mavromatis K."/>
            <person name="Lapidus A."/>
            <person name="Clum A."/>
            <person name="Ivanova N."/>
            <person name="Pati A."/>
            <person name="d'Haeseleer P."/>
            <person name="Woyke T."/>
            <person name="Kyrpides N.C."/>
        </authorList>
    </citation>
    <scope>NUCLEOTIDE SEQUENCE [LARGE SCALE GENOMIC DNA]</scope>
    <source>
        <strain evidence="2 3">HL-EbGR7</strain>
    </source>
</reference>
<dbReference type="EMBL" id="CP001339">
    <property type="protein sequence ID" value="ACL74318.1"/>
    <property type="molecule type" value="Genomic_DNA"/>
</dbReference>
<dbReference type="CDD" id="cd00755">
    <property type="entry name" value="YgdL_like"/>
    <property type="match status" value="1"/>
</dbReference>
<dbReference type="PANTHER" id="PTHR43267">
    <property type="entry name" value="TRNA THREONYLCARBAMOYLADENOSINE DEHYDRATASE"/>
    <property type="match status" value="1"/>
</dbReference>